<evidence type="ECO:0000259" key="6">
    <source>
        <dbReference type="PROSITE" id="PS51918"/>
    </source>
</evidence>
<dbReference type="InterPro" id="IPR007197">
    <property type="entry name" value="rSAM"/>
</dbReference>
<dbReference type="Pfam" id="PF04055">
    <property type="entry name" value="Radical_SAM"/>
    <property type="match status" value="1"/>
</dbReference>
<evidence type="ECO:0000313" key="7">
    <source>
        <dbReference type="EMBL" id="GAI44426.1"/>
    </source>
</evidence>
<gene>
    <name evidence="7" type="ORF">S06H3_41314</name>
</gene>
<dbReference type="GO" id="GO:0005829">
    <property type="term" value="C:cytosol"/>
    <property type="evidence" value="ECO:0007669"/>
    <property type="project" value="TreeGrafter"/>
</dbReference>
<evidence type="ECO:0000256" key="5">
    <source>
        <dbReference type="ARBA" id="ARBA00023014"/>
    </source>
</evidence>
<feature type="non-terminal residue" evidence="7">
    <location>
        <position position="1"/>
    </location>
</feature>
<dbReference type="SMART" id="SM00729">
    <property type="entry name" value="Elp3"/>
    <property type="match status" value="1"/>
</dbReference>
<dbReference type="EMBL" id="BARV01025446">
    <property type="protein sequence ID" value="GAI44426.1"/>
    <property type="molecule type" value="Genomic_DNA"/>
</dbReference>
<dbReference type="PANTHER" id="PTHR43409">
    <property type="entry name" value="ANAEROBIC MAGNESIUM-PROTOPORPHYRIN IX MONOMETHYL ESTER CYCLASE-RELATED"/>
    <property type="match status" value="1"/>
</dbReference>
<proteinExistence type="predicted"/>
<dbReference type="InterPro" id="IPR051198">
    <property type="entry name" value="BchE-like"/>
</dbReference>
<comment type="cofactor">
    <cofactor evidence="1">
        <name>[4Fe-4S] cluster</name>
        <dbReference type="ChEBI" id="CHEBI:49883"/>
    </cofactor>
</comment>
<dbReference type="AlphaFoldDB" id="X1PPI1"/>
<sequence length="226" mass="25937">NIGIADDNFIVDRKRTERICDILIKEGYNRKVDWVCAVRADGVDEPLLKKMRAAGCRCFCVGIETGSQRLMNVLKKHLKLEKVVEGVRMMRKAGIKVRGTFLLGIPTETEEETLQTIRFANKLRLDFAKFNLITPYPGTELWEIAKERGLVGEDVWSRLIPGIGFTEAEPVFVPKGRNAQELKAKQRRAVKTFYVRPRPIWNLVANIRSFSNFNRHFYAAKLLLKS</sequence>
<dbReference type="PANTHER" id="PTHR43409:SF16">
    <property type="entry name" value="SLR0320 PROTEIN"/>
    <property type="match status" value="1"/>
</dbReference>
<dbReference type="Gene3D" id="3.20.20.70">
    <property type="entry name" value="Aldolase class I"/>
    <property type="match status" value="1"/>
</dbReference>
<keyword evidence="3" id="KW-0479">Metal-binding</keyword>
<keyword evidence="4" id="KW-0408">Iron</keyword>
<dbReference type="InterPro" id="IPR013785">
    <property type="entry name" value="Aldolase_TIM"/>
</dbReference>
<keyword evidence="2" id="KW-0949">S-adenosyl-L-methionine</keyword>
<dbReference type="GO" id="GO:0046872">
    <property type="term" value="F:metal ion binding"/>
    <property type="evidence" value="ECO:0007669"/>
    <property type="project" value="UniProtKB-KW"/>
</dbReference>
<evidence type="ECO:0000256" key="4">
    <source>
        <dbReference type="ARBA" id="ARBA00023004"/>
    </source>
</evidence>
<name>X1PPI1_9ZZZZ</name>
<dbReference type="PROSITE" id="PS51918">
    <property type="entry name" value="RADICAL_SAM"/>
    <property type="match status" value="1"/>
</dbReference>
<comment type="caution">
    <text evidence="7">The sequence shown here is derived from an EMBL/GenBank/DDBJ whole genome shotgun (WGS) entry which is preliminary data.</text>
</comment>
<dbReference type="SUPFAM" id="SSF102114">
    <property type="entry name" value="Radical SAM enzymes"/>
    <property type="match status" value="1"/>
</dbReference>
<evidence type="ECO:0000256" key="3">
    <source>
        <dbReference type="ARBA" id="ARBA00022723"/>
    </source>
</evidence>
<protein>
    <recommendedName>
        <fullName evidence="6">Radical SAM core domain-containing protein</fullName>
    </recommendedName>
</protein>
<organism evidence="7">
    <name type="scientific">marine sediment metagenome</name>
    <dbReference type="NCBI Taxonomy" id="412755"/>
    <lineage>
        <taxon>unclassified sequences</taxon>
        <taxon>metagenomes</taxon>
        <taxon>ecological metagenomes</taxon>
    </lineage>
</organism>
<reference evidence="7" key="1">
    <citation type="journal article" date="2014" name="Front. Microbiol.">
        <title>High frequency of phylogenetically diverse reductive dehalogenase-homologous genes in deep subseafloor sedimentary metagenomes.</title>
        <authorList>
            <person name="Kawai M."/>
            <person name="Futagami T."/>
            <person name="Toyoda A."/>
            <person name="Takaki Y."/>
            <person name="Nishi S."/>
            <person name="Hori S."/>
            <person name="Arai W."/>
            <person name="Tsubouchi T."/>
            <person name="Morono Y."/>
            <person name="Uchiyama I."/>
            <person name="Ito T."/>
            <person name="Fujiyama A."/>
            <person name="Inagaki F."/>
            <person name="Takami H."/>
        </authorList>
    </citation>
    <scope>NUCLEOTIDE SEQUENCE</scope>
    <source>
        <strain evidence="7">Expedition CK06-06</strain>
    </source>
</reference>
<dbReference type="InterPro" id="IPR058240">
    <property type="entry name" value="rSAM_sf"/>
</dbReference>
<dbReference type="InterPro" id="IPR006638">
    <property type="entry name" value="Elp3/MiaA/NifB-like_rSAM"/>
</dbReference>
<keyword evidence="5" id="KW-0411">Iron-sulfur</keyword>
<feature type="domain" description="Radical SAM core" evidence="6">
    <location>
        <begin position="1"/>
        <end position="166"/>
    </location>
</feature>
<evidence type="ECO:0000256" key="2">
    <source>
        <dbReference type="ARBA" id="ARBA00022691"/>
    </source>
</evidence>
<dbReference type="GO" id="GO:0051536">
    <property type="term" value="F:iron-sulfur cluster binding"/>
    <property type="evidence" value="ECO:0007669"/>
    <property type="project" value="UniProtKB-KW"/>
</dbReference>
<evidence type="ECO:0000256" key="1">
    <source>
        <dbReference type="ARBA" id="ARBA00001966"/>
    </source>
</evidence>
<dbReference type="GO" id="GO:0003824">
    <property type="term" value="F:catalytic activity"/>
    <property type="evidence" value="ECO:0007669"/>
    <property type="project" value="InterPro"/>
</dbReference>
<accession>X1PPI1</accession>